<accession>A0A9P6HD75</accession>
<organism evidence="2 3">
    <name type="scientific">Thelephora terrestris</name>
    <dbReference type="NCBI Taxonomy" id="56493"/>
    <lineage>
        <taxon>Eukaryota</taxon>
        <taxon>Fungi</taxon>
        <taxon>Dikarya</taxon>
        <taxon>Basidiomycota</taxon>
        <taxon>Agaricomycotina</taxon>
        <taxon>Agaricomycetes</taxon>
        <taxon>Thelephorales</taxon>
        <taxon>Thelephoraceae</taxon>
        <taxon>Thelephora</taxon>
    </lineage>
</organism>
<evidence type="ECO:0000313" key="3">
    <source>
        <dbReference type="Proteomes" id="UP000736335"/>
    </source>
</evidence>
<proteinExistence type="predicted"/>
<gene>
    <name evidence="2" type="ORF">BJ322DRAFT_171908</name>
</gene>
<protein>
    <submittedName>
        <fullName evidence="2">Uncharacterized protein</fullName>
    </submittedName>
</protein>
<dbReference type="AlphaFoldDB" id="A0A9P6HD75"/>
<feature type="compositionally biased region" description="Pro residues" evidence="1">
    <location>
        <begin position="141"/>
        <end position="154"/>
    </location>
</feature>
<feature type="region of interest" description="Disordered" evidence="1">
    <location>
        <begin position="141"/>
        <end position="160"/>
    </location>
</feature>
<comment type="caution">
    <text evidence="2">The sequence shown here is derived from an EMBL/GenBank/DDBJ whole genome shotgun (WGS) entry which is preliminary data.</text>
</comment>
<dbReference type="Proteomes" id="UP000736335">
    <property type="component" value="Unassembled WGS sequence"/>
</dbReference>
<evidence type="ECO:0000256" key="1">
    <source>
        <dbReference type="SAM" id="MobiDB-lite"/>
    </source>
</evidence>
<dbReference type="EMBL" id="WIUZ02000011">
    <property type="protein sequence ID" value="KAF9782786.1"/>
    <property type="molecule type" value="Genomic_DNA"/>
</dbReference>
<reference evidence="2" key="2">
    <citation type="submission" date="2020-11" db="EMBL/GenBank/DDBJ databases">
        <authorList>
            <consortium name="DOE Joint Genome Institute"/>
            <person name="Kuo A."/>
            <person name="Miyauchi S."/>
            <person name="Kiss E."/>
            <person name="Drula E."/>
            <person name="Kohler A."/>
            <person name="Sanchez-Garcia M."/>
            <person name="Andreopoulos B."/>
            <person name="Barry K.W."/>
            <person name="Bonito G."/>
            <person name="Buee M."/>
            <person name="Carver A."/>
            <person name="Chen C."/>
            <person name="Cichocki N."/>
            <person name="Clum A."/>
            <person name="Culley D."/>
            <person name="Crous P.W."/>
            <person name="Fauchery L."/>
            <person name="Girlanda M."/>
            <person name="Hayes R."/>
            <person name="Keri Z."/>
            <person name="Labutti K."/>
            <person name="Lipzen A."/>
            <person name="Lombard V."/>
            <person name="Magnuson J."/>
            <person name="Maillard F."/>
            <person name="Morin E."/>
            <person name="Murat C."/>
            <person name="Nolan M."/>
            <person name="Ohm R."/>
            <person name="Pangilinan J."/>
            <person name="Pereira M."/>
            <person name="Perotto S."/>
            <person name="Peter M."/>
            <person name="Riley R."/>
            <person name="Sitrit Y."/>
            <person name="Stielow B."/>
            <person name="Szollosi G."/>
            <person name="Zifcakova L."/>
            <person name="Stursova M."/>
            <person name="Spatafora J.W."/>
            <person name="Tedersoo L."/>
            <person name="Vaario L.-M."/>
            <person name="Yamada A."/>
            <person name="Yan M."/>
            <person name="Wang P."/>
            <person name="Xu J."/>
            <person name="Bruns T."/>
            <person name="Baldrian P."/>
            <person name="Vilgalys R."/>
            <person name="Henrissat B."/>
            <person name="Grigoriev I.V."/>
            <person name="Hibbett D."/>
            <person name="Nagy L.G."/>
            <person name="Martin F.M."/>
        </authorList>
    </citation>
    <scope>NUCLEOTIDE SEQUENCE</scope>
    <source>
        <strain evidence="2">UH-Tt-Lm1</strain>
    </source>
</reference>
<keyword evidence="3" id="KW-1185">Reference proteome</keyword>
<name>A0A9P6HD75_9AGAM</name>
<sequence>MSRKARSCFLPTLLPHCSSSSVMKTRLLQRCTKNKFNPKNTTSMTGAFFVTKKVTFESVHELQRNCLPDLIIHTIGAKADLLQQWQVTSDLARLSRRTPASKTANAATASHPFHVFVYLSSVPLHLPADLARLSSHKWFPPPNSPTPPPPPPTPSTFSYSPHECRKPLSASIVLWSSYVILTSFNSRPYLIFTSLLTQ</sequence>
<evidence type="ECO:0000313" key="2">
    <source>
        <dbReference type="EMBL" id="KAF9782786.1"/>
    </source>
</evidence>
<reference evidence="2" key="1">
    <citation type="journal article" date="2020" name="Nat. Commun.">
        <title>Large-scale genome sequencing of mycorrhizal fungi provides insights into the early evolution of symbiotic traits.</title>
        <authorList>
            <person name="Miyauchi S."/>
            <person name="Kiss E."/>
            <person name="Kuo A."/>
            <person name="Drula E."/>
            <person name="Kohler A."/>
            <person name="Sanchez-Garcia M."/>
            <person name="Morin E."/>
            <person name="Andreopoulos B."/>
            <person name="Barry K.W."/>
            <person name="Bonito G."/>
            <person name="Buee M."/>
            <person name="Carver A."/>
            <person name="Chen C."/>
            <person name="Cichocki N."/>
            <person name="Clum A."/>
            <person name="Culley D."/>
            <person name="Crous P.W."/>
            <person name="Fauchery L."/>
            <person name="Girlanda M."/>
            <person name="Hayes R.D."/>
            <person name="Keri Z."/>
            <person name="LaButti K."/>
            <person name="Lipzen A."/>
            <person name="Lombard V."/>
            <person name="Magnuson J."/>
            <person name="Maillard F."/>
            <person name="Murat C."/>
            <person name="Nolan M."/>
            <person name="Ohm R.A."/>
            <person name="Pangilinan J."/>
            <person name="Pereira M.F."/>
            <person name="Perotto S."/>
            <person name="Peter M."/>
            <person name="Pfister S."/>
            <person name="Riley R."/>
            <person name="Sitrit Y."/>
            <person name="Stielow J.B."/>
            <person name="Szollosi G."/>
            <person name="Zifcakova L."/>
            <person name="Stursova M."/>
            <person name="Spatafora J.W."/>
            <person name="Tedersoo L."/>
            <person name="Vaario L.M."/>
            <person name="Yamada A."/>
            <person name="Yan M."/>
            <person name="Wang P."/>
            <person name="Xu J."/>
            <person name="Bruns T."/>
            <person name="Baldrian P."/>
            <person name="Vilgalys R."/>
            <person name="Dunand C."/>
            <person name="Henrissat B."/>
            <person name="Grigoriev I.V."/>
            <person name="Hibbett D."/>
            <person name="Nagy L.G."/>
            <person name="Martin F.M."/>
        </authorList>
    </citation>
    <scope>NUCLEOTIDE SEQUENCE</scope>
    <source>
        <strain evidence="2">UH-Tt-Lm1</strain>
    </source>
</reference>